<dbReference type="EMBL" id="JAGTXB010000001">
    <property type="protein sequence ID" value="MBS0026317.1"/>
    <property type="molecule type" value="Genomic_DNA"/>
</dbReference>
<sequence>MKKKIKKKLDISKMKISRLSEPGDKKAKVATIPPRTFWCDTTGLY</sequence>
<name>A0ABS5ITM6_9BACT</name>
<reference evidence="1 2" key="1">
    <citation type="submission" date="2021-04" db="EMBL/GenBank/DDBJ databases">
        <title>Chitinophaga sp. nov., isolated from the rhizosphere soil.</title>
        <authorList>
            <person name="He S."/>
        </authorList>
    </citation>
    <scope>NUCLEOTIDE SEQUENCE [LARGE SCALE GENOMIC DNA]</scope>
    <source>
        <strain evidence="1 2">2R12</strain>
    </source>
</reference>
<keyword evidence="2" id="KW-1185">Reference proteome</keyword>
<evidence type="ECO:0000313" key="2">
    <source>
        <dbReference type="Proteomes" id="UP000676386"/>
    </source>
</evidence>
<organism evidence="1 2">
    <name type="scientific">Chitinophaga hostae</name>
    <dbReference type="NCBI Taxonomy" id="2831022"/>
    <lineage>
        <taxon>Bacteria</taxon>
        <taxon>Pseudomonadati</taxon>
        <taxon>Bacteroidota</taxon>
        <taxon>Chitinophagia</taxon>
        <taxon>Chitinophagales</taxon>
        <taxon>Chitinophagaceae</taxon>
        <taxon>Chitinophaga</taxon>
    </lineage>
</organism>
<gene>
    <name evidence="1" type="ORF">KE626_03230</name>
</gene>
<evidence type="ECO:0000313" key="1">
    <source>
        <dbReference type="EMBL" id="MBS0026317.1"/>
    </source>
</evidence>
<dbReference type="Proteomes" id="UP000676386">
    <property type="component" value="Unassembled WGS sequence"/>
</dbReference>
<proteinExistence type="predicted"/>
<comment type="caution">
    <text evidence="1">The sequence shown here is derived from an EMBL/GenBank/DDBJ whole genome shotgun (WGS) entry which is preliminary data.</text>
</comment>
<dbReference type="RefSeq" id="WP_211971434.1">
    <property type="nucleotide sequence ID" value="NZ_CBFHAM010000005.1"/>
</dbReference>
<accession>A0ABS5ITM6</accession>
<protein>
    <submittedName>
        <fullName evidence="1">Uncharacterized protein</fullName>
    </submittedName>
</protein>